<comment type="caution">
    <text evidence="2">The sequence shown here is derived from an EMBL/GenBank/DDBJ whole genome shotgun (WGS) entry which is preliminary data.</text>
</comment>
<protein>
    <submittedName>
        <fullName evidence="2">Uncharacterized protein</fullName>
    </submittedName>
</protein>
<feature type="region of interest" description="Disordered" evidence="1">
    <location>
        <begin position="1"/>
        <end position="35"/>
    </location>
</feature>
<reference evidence="2" key="1">
    <citation type="submission" date="2020-07" db="EMBL/GenBank/DDBJ databases">
        <title>Multicomponent nature underlies the extraordinary mechanical properties of spider dragline silk.</title>
        <authorList>
            <person name="Kono N."/>
            <person name="Nakamura H."/>
            <person name="Mori M."/>
            <person name="Yoshida Y."/>
            <person name="Ohtoshi R."/>
            <person name="Malay A.D."/>
            <person name="Moran D.A.P."/>
            <person name="Tomita M."/>
            <person name="Numata K."/>
            <person name="Arakawa K."/>
        </authorList>
    </citation>
    <scope>NUCLEOTIDE SEQUENCE</scope>
</reference>
<feature type="region of interest" description="Disordered" evidence="1">
    <location>
        <begin position="71"/>
        <end position="92"/>
    </location>
</feature>
<proteinExistence type="predicted"/>
<evidence type="ECO:0000256" key="1">
    <source>
        <dbReference type="SAM" id="MobiDB-lite"/>
    </source>
</evidence>
<feature type="compositionally biased region" description="Polar residues" evidence="1">
    <location>
        <begin position="25"/>
        <end position="35"/>
    </location>
</feature>
<evidence type="ECO:0000313" key="2">
    <source>
        <dbReference type="EMBL" id="GFQ73109.1"/>
    </source>
</evidence>
<name>A0A8X6F9K7_TRICU</name>
<gene>
    <name evidence="2" type="ORF">TNCT_98951</name>
</gene>
<dbReference type="Proteomes" id="UP000887116">
    <property type="component" value="Unassembled WGS sequence"/>
</dbReference>
<dbReference type="EMBL" id="BMAO01021252">
    <property type="protein sequence ID" value="GFQ73109.1"/>
    <property type="molecule type" value="Genomic_DNA"/>
</dbReference>
<dbReference type="AlphaFoldDB" id="A0A8X6F9K7"/>
<organism evidence="2 3">
    <name type="scientific">Trichonephila clavata</name>
    <name type="common">Joro spider</name>
    <name type="synonym">Nephila clavata</name>
    <dbReference type="NCBI Taxonomy" id="2740835"/>
    <lineage>
        <taxon>Eukaryota</taxon>
        <taxon>Metazoa</taxon>
        <taxon>Ecdysozoa</taxon>
        <taxon>Arthropoda</taxon>
        <taxon>Chelicerata</taxon>
        <taxon>Arachnida</taxon>
        <taxon>Araneae</taxon>
        <taxon>Araneomorphae</taxon>
        <taxon>Entelegynae</taxon>
        <taxon>Araneoidea</taxon>
        <taxon>Nephilidae</taxon>
        <taxon>Trichonephila</taxon>
    </lineage>
</organism>
<accession>A0A8X6F9K7</accession>
<feature type="compositionally biased region" description="Basic residues" evidence="1">
    <location>
        <begin position="83"/>
        <end position="92"/>
    </location>
</feature>
<keyword evidence="3" id="KW-1185">Reference proteome</keyword>
<evidence type="ECO:0000313" key="3">
    <source>
        <dbReference type="Proteomes" id="UP000887116"/>
    </source>
</evidence>
<sequence length="92" mass="10168">MENGSCDSDPESGEKPNRPRVIPPNLTTTPSTQISPCPPVGQLQYSVIVPSPVILRPPPLLQLFSERSSQDRIPLTPSTHPFKVNRKRSKLL</sequence>